<feature type="domain" description="Amine oxidase" evidence="1">
    <location>
        <begin position="25"/>
        <end position="445"/>
    </location>
</feature>
<keyword evidence="3" id="KW-1185">Reference proteome</keyword>
<comment type="caution">
    <text evidence="2">The sequence shown here is derived from an EMBL/GenBank/DDBJ whole genome shotgun (WGS) entry which is preliminary data.</text>
</comment>
<gene>
    <name evidence="2" type="primary">hpnE</name>
    <name evidence="2" type="ORF">LMS43_16030</name>
</gene>
<keyword evidence="2" id="KW-0560">Oxidoreductase</keyword>
<dbReference type="Gene3D" id="3.50.50.60">
    <property type="entry name" value="FAD/NAD(P)-binding domain"/>
    <property type="match status" value="1"/>
</dbReference>
<dbReference type="InterPro" id="IPR002937">
    <property type="entry name" value="Amino_oxidase"/>
</dbReference>
<dbReference type="SUPFAM" id="SSF51905">
    <property type="entry name" value="FAD/NAD(P)-binding domain"/>
    <property type="match status" value="1"/>
</dbReference>
<dbReference type="NCBIfam" id="TIGR03467">
    <property type="entry name" value="HpnE"/>
    <property type="match status" value="1"/>
</dbReference>
<dbReference type="RefSeq" id="WP_266123683.1">
    <property type="nucleotide sequence ID" value="NZ_JAJHNU010000005.1"/>
</dbReference>
<dbReference type="Pfam" id="PF01593">
    <property type="entry name" value="Amino_oxidase"/>
    <property type="match status" value="1"/>
</dbReference>
<sequence length="459" mass="50529">MGTRWTQLNATVQAMKVAVVGAGWAGAAAAYRLQQAGHQVTVFEASRHVGGRARSNYSPKLNLTVDNGQHILLGAYSAILTLMQSLGLDLSQRLLRDDLSIRCADHSLVLRTAALPAPWHLLWGVLNAQGLTLREKWQLLRICTQLRYQQWQVPVGQTVQQWLRQGKQSDRLVRIFWQPLCVAAMNTPIDIACAQLFAHVLRDSLGATRQASQSLIPLCGLSELWCQHALAQTDLRLGTRVNTIKQETNGTYLLNEDTYHAVIACAQAPHTASLLQDLPPALGSVELLQSMQAMQHIPIATVYLELEAPWCLPHPMWLLQEDPQGLAAGQWLFDHSCLHPESTLLAVVISDAGRLQHTAKDTIIDAVIAQIATQTAQWAPPMPSVRGSELIMEKRASFAATPGLQRPDNRSPWPGLYLAGDWTDTGYPGVLEGAVRSGLRAADLCLQDYKKETCPVTHC</sequence>
<evidence type="ECO:0000313" key="2">
    <source>
        <dbReference type="EMBL" id="MDN4122798.1"/>
    </source>
</evidence>
<dbReference type="Proteomes" id="UP001168613">
    <property type="component" value="Unassembled WGS sequence"/>
</dbReference>
<dbReference type="InterPro" id="IPR050464">
    <property type="entry name" value="Zeta_carotene_desat/Oxidored"/>
</dbReference>
<protein>
    <submittedName>
        <fullName evidence="2">Hydroxysqualene dehydroxylase HpnE</fullName>
        <ecNumber evidence="2">1.17.8.1</ecNumber>
    </submittedName>
</protein>
<dbReference type="EMBL" id="JAJHNU010000005">
    <property type="protein sequence ID" value="MDN4122798.1"/>
    <property type="molecule type" value="Genomic_DNA"/>
</dbReference>
<dbReference type="InterPro" id="IPR017830">
    <property type="entry name" value="SQase_HpnE"/>
</dbReference>
<evidence type="ECO:0000313" key="3">
    <source>
        <dbReference type="Proteomes" id="UP001168613"/>
    </source>
</evidence>
<dbReference type="PANTHER" id="PTHR42923:SF47">
    <property type="entry name" value="BLR3003 PROTEIN"/>
    <property type="match status" value="1"/>
</dbReference>
<name>A0ABT8ENC5_9BURK</name>
<proteinExistence type="predicted"/>
<accession>A0ABT8ENC5</accession>
<dbReference type="GO" id="GO:0016491">
    <property type="term" value="F:oxidoreductase activity"/>
    <property type="evidence" value="ECO:0007669"/>
    <property type="project" value="UniProtKB-KW"/>
</dbReference>
<dbReference type="InterPro" id="IPR036188">
    <property type="entry name" value="FAD/NAD-bd_sf"/>
</dbReference>
<dbReference type="PANTHER" id="PTHR42923">
    <property type="entry name" value="PROTOPORPHYRINOGEN OXIDASE"/>
    <property type="match status" value="1"/>
</dbReference>
<reference evidence="2" key="1">
    <citation type="submission" date="2021-11" db="EMBL/GenBank/DDBJ databases">
        <title>Draft genome sequence of Alcaligenes endophyticus type strain CCUG 75668T.</title>
        <authorList>
            <person name="Salva-Serra F."/>
            <person name="Duran R.E."/>
            <person name="Seeger M."/>
            <person name="Moore E.R.B."/>
            <person name="Jaen-Luchoro D."/>
        </authorList>
    </citation>
    <scope>NUCLEOTIDE SEQUENCE</scope>
    <source>
        <strain evidence="2">CCUG 75668</strain>
    </source>
</reference>
<evidence type="ECO:0000259" key="1">
    <source>
        <dbReference type="Pfam" id="PF01593"/>
    </source>
</evidence>
<dbReference type="PRINTS" id="PR00419">
    <property type="entry name" value="ADXRDTASE"/>
</dbReference>
<dbReference type="EC" id="1.17.8.1" evidence="2"/>
<organism evidence="2 3">
    <name type="scientific">Alcaligenes endophyticus</name>
    <dbReference type="NCBI Taxonomy" id="1929088"/>
    <lineage>
        <taxon>Bacteria</taxon>
        <taxon>Pseudomonadati</taxon>
        <taxon>Pseudomonadota</taxon>
        <taxon>Betaproteobacteria</taxon>
        <taxon>Burkholderiales</taxon>
        <taxon>Alcaligenaceae</taxon>
        <taxon>Alcaligenes</taxon>
    </lineage>
</organism>